<dbReference type="Gene3D" id="3.30.565.60">
    <property type="match status" value="1"/>
</dbReference>
<dbReference type="RefSeq" id="WP_106090642.1">
    <property type="nucleotide sequence ID" value="NZ_PVNL01000071.1"/>
</dbReference>
<dbReference type="Proteomes" id="UP000238823">
    <property type="component" value="Unassembled WGS sequence"/>
</dbReference>
<accession>A0A2S9YNH7</accession>
<dbReference type="InterPro" id="IPR038461">
    <property type="entry name" value="Schlafen_AlbA_2_dom_sf"/>
</dbReference>
<dbReference type="InterPro" id="IPR007421">
    <property type="entry name" value="Schlafen_AlbA_2_dom"/>
</dbReference>
<dbReference type="OrthoDB" id="9789524at2"/>
<name>A0A2S9YNH7_9BACT</name>
<dbReference type="AlphaFoldDB" id="A0A2S9YNH7"/>
<evidence type="ECO:0000259" key="1">
    <source>
        <dbReference type="Pfam" id="PF04326"/>
    </source>
</evidence>
<dbReference type="Pfam" id="PF13749">
    <property type="entry name" value="HATPase_c_4"/>
    <property type="match status" value="1"/>
</dbReference>
<sequence>MLTPEQLAELAADMESFRVERKASAASIDKIEETVCAFANDLSGAGKVGVIFVGVDDKSGLPTGLPITDALLLKLTELRGNGKILPFPQLLVYRAEIEGTPIAVVEVEPSATPPVRLRGRTVVRPGPGGATATREDERVLVERRRSQELAFDQRTVHGATLDDLDLQYFTSEFLPSAVDPGVLAENGRSVAEQLAALHLASPDAIPNVAGLLVLGRDPTAFIPGAYVQFVRFDGTEMTDPIVDRKELAGPLPRVLRQMDDITAAHIHVATDVNGRTESRAPDYPMPAMQQLLRNAVMHRNYETSHAPAQWYWFSDRIEIHNPGGLFGRATRETFGKPGGNDYRNPTVAAALYQVGLVQRFGMGVPLARKACADNANPEPEFIFDQPSFAAIVRARS</sequence>
<comment type="caution">
    <text evidence="2">The sequence shown here is derived from an EMBL/GenBank/DDBJ whole genome shotgun (WGS) entry which is preliminary data.</text>
</comment>
<evidence type="ECO:0000313" key="3">
    <source>
        <dbReference type="Proteomes" id="UP000238823"/>
    </source>
</evidence>
<dbReference type="Gene3D" id="3.30.950.30">
    <property type="entry name" value="Schlafen, AAA domain"/>
    <property type="match status" value="1"/>
</dbReference>
<proteinExistence type="predicted"/>
<organism evidence="2 3">
    <name type="scientific">Enhygromyxa salina</name>
    <dbReference type="NCBI Taxonomy" id="215803"/>
    <lineage>
        <taxon>Bacteria</taxon>
        <taxon>Pseudomonadati</taxon>
        <taxon>Myxococcota</taxon>
        <taxon>Polyangia</taxon>
        <taxon>Nannocystales</taxon>
        <taxon>Nannocystaceae</taxon>
        <taxon>Enhygromyxa</taxon>
    </lineage>
</organism>
<dbReference type="PANTHER" id="PTHR30595:SF6">
    <property type="entry name" value="SCHLAFEN ALBA-2 DOMAIN-CONTAINING PROTEIN"/>
    <property type="match status" value="1"/>
</dbReference>
<gene>
    <name evidence="2" type="ORF">ENSA7_36680</name>
</gene>
<dbReference type="EMBL" id="PVNL01000071">
    <property type="protein sequence ID" value="PRQ06609.1"/>
    <property type="molecule type" value="Genomic_DNA"/>
</dbReference>
<evidence type="ECO:0000313" key="2">
    <source>
        <dbReference type="EMBL" id="PRQ06609.1"/>
    </source>
</evidence>
<dbReference type="Pfam" id="PF04326">
    <property type="entry name" value="SLFN_AlbA_2"/>
    <property type="match status" value="1"/>
</dbReference>
<feature type="domain" description="Schlafen AlbA-2" evidence="1">
    <location>
        <begin position="15"/>
        <end position="127"/>
    </location>
</feature>
<protein>
    <submittedName>
        <fullName evidence="2">Divergent AAA domain protein</fullName>
    </submittedName>
</protein>
<dbReference type="PANTHER" id="PTHR30595">
    <property type="entry name" value="GLPR-RELATED TRANSCRIPTIONAL REPRESSOR"/>
    <property type="match status" value="1"/>
</dbReference>
<reference evidence="2 3" key="1">
    <citation type="submission" date="2018-03" db="EMBL/GenBank/DDBJ databases">
        <title>Draft Genome Sequences of the Obligatory Marine Myxobacteria Enhygromyxa salina SWB007.</title>
        <authorList>
            <person name="Poehlein A."/>
            <person name="Moghaddam J.A."/>
            <person name="Harms H."/>
            <person name="Alanjari M."/>
            <person name="Koenig G.M."/>
            <person name="Daniel R."/>
            <person name="Schaeberle T.F."/>
        </authorList>
    </citation>
    <scope>NUCLEOTIDE SEQUENCE [LARGE SCALE GENOMIC DNA]</scope>
    <source>
        <strain evidence="2 3">SWB007</strain>
    </source>
</reference>
<dbReference type="InterPro" id="IPR038475">
    <property type="entry name" value="RecG_C_sf"/>
</dbReference>